<protein>
    <recommendedName>
        <fullName evidence="6">TRAM domain-containing protein</fullName>
    </recommendedName>
</protein>
<keyword evidence="2" id="KW-0540">Nuclease</keyword>
<evidence type="ECO:0000256" key="2">
    <source>
        <dbReference type="ARBA" id="ARBA00022722"/>
    </source>
</evidence>
<evidence type="ECO:0000313" key="8">
    <source>
        <dbReference type="Proteomes" id="UP000178565"/>
    </source>
</evidence>
<dbReference type="InterPro" id="IPR002792">
    <property type="entry name" value="TRAM_dom"/>
</dbReference>
<dbReference type="Proteomes" id="UP000178565">
    <property type="component" value="Unassembled WGS sequence"/>
</dbReference>
<evidence type="ECO:0000313" key="7">
    <source>
        <dbReference type="EMBL" id="OGE42239.1"/>
    </source>
</evidence>
<gene>
    <name evidence="7" type="ORF">A3B45_04395</name>
</gene>
<accession>A0A1F5KN29</accession>
<feature type="transmembrane region" description="Helical" evidence="5">
    <location>
        <begin position="12"/>
        <end position="30"/>
    </location>
</feature>
<feature type="domain" description="TRAM" evidence="6">
    <location>
        <begin position="213"/>
        <end position="278"/>
    </location>
</feature>
<dbReference type="AlphaFoldDB" id="A0A1F5KN29"/>
<keyword evidence="3" id="KW-0378">Hydrolase</keyword>
<dbReference type="SUPFAM" id="SSF88723">
    <property type="entry name" value="PIN domain-like"/>
    <property type="match status" value="1"/>
</dbReference>
<proteinExistence type="predicted"/>
<dbReference type="Pfam" id="PF01938">
    <property type="entry name" value="TRAM"/>
    <property type="match status" value="1"/>
</dbReference>
<comment type="caution">
    <text evidence="7">The sequence shown here is derived from an EMBL/GenBank/DDBJ whole genome shotgun (WGS) entry which is preliminary data.</text>
</comment>
<dbReference type="PANTHER" id="PTHR11603:SF147">
    <property type="entry name" value="MEMBRANE PROTEIN"/>
    <property type="match status" value="1"/>
</dbReference>
<sequence>MLIPPEAGVDSVIVKVLITLMAGAIGFAIFPDIARRVRALTTNFFNFIVHRVSSEVSSQIVRLRGQSAYPATDGSSGIGSVSITRPLILDTSAVIDGRIADIAKTGFISGLILVPRFVLGELQQVADSKDDLKRQRGRRGFEVIEELKKNKGIRVEVWDKDQSGKLVDDKILNLAKSLHGKIITTDFNLNKVASLANIGVLNVNDLSNAVKALALPGEEIEIKIVHLGKDTSQGVGYLPDGTMAVVAEGADQIGKTITVEVTKSLQIPAGRMIFGKKI</sequence>
<reference evidence="7 8" key="1">
    <citation type="journal article" date="2016" name="Nat. Commun.">
        <title>Thousands of microbial genomes shed light on interconnected biogeochemical processes in an aquifer system.</title>
        <authorList>
            <person name="Anantharaman K."/>
            <person name="Brown C.T."/>
            <person name="Hug L.A."/>
            <person name="Sharon I."/>
            <person name="Castelle C.J."/>
            <person name="Probst A.J."/>
            <person name="Thomas B.C."/>
            <person name="Singh A."/>
            <person name="Wilkins M.J."/>
            <person name="Karaoz U."/>
            <person name="Brodie E.L."/>
            <person name="Williams K.H."/>
            <person name="Hubbard S.S."/>
            <person name="Banfield J.F."/>
        </authorList>
    </citation>
    <scope>NUCLEOTIDE SEQUENCE [LARGE SCALE GENOMIC DNA]</scope>
</reference>
<dbReference type="InterPro" id="IPR002716">
    <property type="entry name" value="PIN_dom"/>
</dbReference>
<dbReference type="SMART" id="SM00670">
    <property type="entry name" value="PINc"/>
    <property type="match status" value="1"/>
</dbReference>
<dbReference type="GO" id="GO:0004518">
    <property type="term" value="F:nuclease activity"/>
    <property type="evidence" value="ECO:0007669"/>
    <property type="project" value="UniProtKB-KW"/>
</dbReference>
<dbReference type="EMBL" id="MFDM01000028">
    <property type="protein sequence ID" value="OGE42239.1"/>
    <property type="molecule type" value="Genomic_DNA"/>
</dbReference>
<evidence type="ECO:0000256" key="3">
    <source>
        <dbReference type="ARBA" id="ARBA00022801"/>
    </source>
</evidence>
<dbReference type="PROSITE" id="PS50926">
    <property type="entry name" value="TRAM"/>
    <property type="match status" value="1"/>
</dbReference>
<organism evidence="7 8">
    <name type="scientific">Candidatus Daviesbacteria bacterium RIFCSPLOWO2_01_FULL_39_12</name>
    <dbReference type="NCBI Taxonomy" id="1797785"/>
    <lineage>
        <taxon>Bacteria</taxon>
        <taxon>Candidatus Daviesiibacteriota</taxon>
    </lineage>
</organism>
<dbReference type="PANTHER" id="PTHR11603">
    <property type="entry name" value="AAA FAMILY ATPASE"/>
    <property type="match status" value="1"/>
</dbReference>
<name>A0A1F5KN29_9BACT</name>
<dbReference type="InterPro" id="IPR029060">
    <property type="entry name" value="PIN-like_dom_sf"/>
</dbReference>
<evidence type="ECO:0000259" key="6">
    <source>
        <dbReference type="PROSITE" id="PS50926"/>
    </source>
</evidence>
<dbReference type="InterPro" id="IPR052041">
    <property type="entry name" value="Nucleic_acid_metab_PIN/TRAM"/>
</dbReference>
<keyword evidence="5" id="KW-0472">Membrane</keyword>
<evidence type="ECO:0000256" key="5">
    <source>
        <dbReference type="SAM" id="Phobius"/>
    </source>
</evidence>
<dbReference type="Gene3D" id="3.40.50.1010">
    <property type="entry name" value="5'-nuclease"/>
    <property type="match status" value="1"/>
</dbReference>
<dbReference type="GO" id="GO:0016787">
    <property type="term" value="F:hydrolase activity"/>
    <property type="evidence" value="ECO:0007669"/>
    <property type="project" value="UniProtKB-KW"/>
</dbReference>
<keyword evidence="5" id="KW-0812">Transmembrane</keyword>
<dbReference type="CDD" id="cd09877">
    <property type="entry name" value="PIN_YacL-like"/>
    <property type="match status" value="1"/>
</dbReference>
<comment type="cofactor">
    <cofactor evidence="1">
        <name>Mg(2+)</name>
        <dbReference type="ChEBI" id="CHEBI:18420"/>
    </cofactor>
</comment>
<evidence type="ECO:0000256" key="4">
    <source>
        <dbReference type="ARBA" id="ARBA00022842"/>
    </source>
</evidence>
<keyword evidence="5" id="KW-1133">Transmembrane helix</keyword>
<keyword evidence="4" id="KW-0460">Magnesium</keyword>
<evidence type="ECO:0000256" key="1">
    <source>
        <dbReference type="ARBA" id="ARBA00001946"/>
    </source>
</evidence>
<dbReference type="STRING" id="1797785.A3B45_04395"/>